<evidence type="ECO:0000256" key="1">
    <source>
        <dbReference type="ARBA" id="ARBA00005801"/>
    </source>
</evidence>
<feature type="transmembrane region" description="Helical" evidence="2">
    <location>
        <begin position="84"/>
        <end position="114"/>
    </location>
</feature>
<dbReference type="OrthoDB" id="9789291at2"/>
<gene>
    <name evidence="4" type="ORF">SAMN02745120_1339</name>
</gene>
<feature type="transmembrane region" description="Helical" evidence="2">
    <location>
        <begin position="56"/>
        <end position="72"/>
    </location>
</feature>
<dbReference type="Pfam" id="PF01478">
    <property type="entry name" value="Peptidase_A24"/>
    <property type="match status" value="1"/>
</dbReference>
<dbReference type="InterPro" id="IPR000045">
    <property type="entry name" value="Prepilin_IV_endopep_pep"/>
</dbReference>
<dbReference type="GO" id="GO:0008168">
    <property type="term" value="F:methyltransferase activity"/>
    <property type="evidence" value="ECO:0007669"/>
    <property type="project" value="UniProtKB-KW"/>
</dbReference>
<keyword evidence="2" id="KW-0812">Transmembrane</keyword>
<evidence type="ECO:0000259" key="3">
    <source>
        <dbReference type="Pfam" id="PF01478"/>
    </source>
</evidence>
<keyword evidence="4" id="KW-0808">Transferase</keyword>
<feature type="domain" description="Prepilin type IV endopeptidase peptidase" evidence="3">
    <location>
        <begin position="11"/>
        <end position="112"/>
    </location>
</feature>
<accession>A0A1T5B1T3</accession>
<evidence type="ECO:0000313" key="5">
    <source>
        <dbReference type="Proteomes" id="UP000243406"/>
    </source>
</evidence>
<dbReference type="PANTHER" id="PTHR30487">
    <property type="entry name" value="TYPE 4 PREPILIN-LIKE PROTEINS LEADER PEPTIDE-PROCESSING ENZYME"/>
    <property type="match status" value="1"/>
</dbReference>
<evidence type="ECO:0000256" key="2">
    <source>
        <dbReference type="SAM" id="Phobius"/>
    </source>
</evidence>
<comment type="similarity">
    <text evidence="1">Belongs to the peptidase A24 family.</text>
</comment>
<dbReference type="GO" id="GO:0006465">
    <property type="term" value="P:signal peptide processing"/>
    <property type="evidence" value="ECO:0007669"/>
    <property type="project" value="TreeGrafter"/>
</dbReference>
<evidence type="ECO:0000313" key="4">
    <source>
        <dbReference type="EMBL" id="SKB40833.1"/>
    </source>
</evidence>
<keyword evidence="5" id="KW-1185">Reference proteome</keyword>
<protein>
    <submittedName>
        <fullName evidence="4">Leader peptidase (Prepilin peptidase) / N-methyltransferase</fullName>
    </submittedName>
</protein>
<feature type="transmembrane region" description="Helical" evidence="2">
    <location>
        <begin position="126"/>
        <end position="143"/>
    </location>
</feature>
<sequence>MDYTSLLIKAIISSILIAISVIDIKTKKIPNFLILIFMLVWIVIASLKLIDTSTSVYGFAVGGLLLYITALATNDDIGGGDVKLVAVSGLYLGFPGIMYATLYGFGLAALISLVLIKLKKLNKKDYIPLGPFISLGIIIQLILK</sequence>
<dbReference type="EMBL" id="FUYN01000002">
    <property type="protein sequence ID" value="SKB40833.1"/>
    <property type="molecule type" value="Genomic_DNA"/>
</dbReference>
<name>A0A1T5B1T3_9FIRM</name>
<dbReference type="Gene3D" id="1.20.120.1220">
    <property type="match status" value="1"/>
</dbReference>
<dbReference type="Proteomes" id="UP000243406">
    <property type="component" value="Unassembled WGS sequence"/>
</dbReference>
<dbReference type="GO" id="GO:0004190">
    <property type="term" value="F:aspartic-type endopeptidase activity"/>
    <property type="evidence" value="ECO:0007669"/>
    <property type="project" value="InterPro"/>
</dbReference>
<organism evidence="4 5">
    <name type="scientific">Acetoanaerobium noterae</name>
    <dbReference type="NCBI Taxonomy" id="745369"/>
    <lineage>
        <taxon>Bacteria</taxon>
        <taxon>Bacillati</taxon>
        <taxon>Bacillota</taxon>
        <taxon>Clostridia</taxon>
        <taxon>Peptostreptococcales</taxon>
        <taxon>Filifactoraceae</taxon>
        <taxon>Acetoanaerobium</taxon>
    </lineage>
</organism>
<dbReference type="RefSeq" id="WP_079589227.1">
    <property type="nucleotide sequence ID" value="NZ_FUYN01000002.1"/>
</dbReference>
<dbReference type="PANTHER" id="PTHR30487:SF0">
    <property type="entry name" value="PREPILIN LEADER PEPTIDASE_N-METHYLTRANSFERASE-RELATED"/>
    <property type="match status" value="1"/>
</dbReference>
<feature type="transmembrane region" description="Helical" evidence="2">
    <location>
        <begin position="6"/>
        <end position="24"/>
    </location>
</feature>
<dbReference type="InterPro" id="IPR050882">
    <property type="entry name" value="Prepilin_peptidase/N-MTase"/>
</dbReference>
<dbReference type="GO" id="GO:0005886">
    <property type="term" value="C:plasma membrane"/>
    <property type="evidence" value="ECO:0007669"/>
    <property type="project" value="TreeGrafter"/>
</dbReference>
<dbReference type="GO" id="GO:0032259">
    <property type="term" value="P:methylation"/>
    <property type="evidence" value="ECO:0007669"/>
    <property type="project" value="UniProtKB-KW"/>
</dbReference>
<dbReference type="AlphaFoldDB" id="A0A1T5B1T3"/>
<proteinExistence type="inferred from homology"/>
<reference evidence="5" key="1">
    <citation type="submission" date="2017-02" db="EMBL/GenBank/DDBJ databases">
        <authorList>
            <person name="Varghese N."/>
            <person name="Submissions S."/>
        </authorList>
    </citation>
    <scope>NUCLEOTIDE SEQUENCE [LARGE SCALE GENOMIC DNA]</scope>
    <source>
        <strain evidence="5">ATCC 35199</strain>
    </source>
</reference>
<keyword evidence="4" id="KW-0489">Methyltransferase</keyword>
<keyword evidence="2" id="KW-1133">Transmembrane helix</keyword>
<feature type="transmembrane region" description="Helical" evidence="2">
    <location>
        <begin position="31"/>
        <end position="50"/>
    </location>
</feature>
<keyword evidence="2" id="KW-0472">Membrane</keyword>